<comment type="caution">
    <text evidence="1">The sequence shown here is derived from an EMBL/GenBank/DDBJ whole genome shotgun (WGS) entry which is preliminary data.</text>
</comment>
<accession>A0ABV1HWV2</accession>
<dbReference type="EMBL" id="JBBMFC010000001">
    <property type="protein sequence ID" value="MEQ2577404.1"/>
    <property type="molecule type" value="Genomic_DNA"/>
</dbReference>
<evidence type="ECO:0000313" key="2">
    <source>
        <dbReference type="Proteomes" id="UP001470288"/>
    </source>
</evidence>
<gene>
    <name evidence="1" type="ORF">WMO62_00930</name>
</gene>
<proteinExistence type="predicted"/>
<evidence type="ECO:0000313" key="1">
    <source>
        <dbReference type="EMBL" id="MEQ2577404.1"/>
    </source>
</evidence>
<organism evidence="1 2">
    <name type="scientific">Hominiventricola aquisgranensis</name>
    <dbReference type="NCBI Taxonomy" id="3133164"/>
    <lineage>
        <taxon>Bacteria</taxon>
        <taxon>Bacillati</taxon>
        <taxon>Bacillota</taxon>
        <taxon>Clostridia</taxon>
        <taxon>Lachnospirales</taxon>
        <taxon>Lachnospiraceae</taxon>
        <taxon>Hominiventricola</taxon>
    </lineage>
</organism>
<protein>
    <submittedName>
        <fullName evidence="1">Uncharacterized protein</fullName>
    </submittedName>
</protein>
<dbReference type="Proteomes" id="UP001470288">
    <property type="component" value="Unassembled WGS sequence"/>
</dbReference>
<keyword evidence="2" id="KW-1185">Reference proteome</keyword>
<reference evidence="1 2" key="1">
    <citation type="submission" date="2024-03" db="EMBL/GenBank/DDBJ databases">
        <title>Human intestinal bacterial collection.</title>
        <authorList>
            <person name="Pauvert C."/>
            <person name="Hitch T.C.A."/>
            <person name="Clavel T."/>
        </authorList>
    </citation>
    <scope>NUCLEOTIDE SEQUENCE [LARGE SCALE GENOMIC DNA]</scope>
    <source>
        <strain evidence="1 2">CLA-AA-H78B</strain>
    </source>
</reference>
<sequence length="220" mass="24825">MSEKMLVTQALDERDLLVKKISDKIEKASFVDTIKPNEEKVYAGRCGKEEFAKDAQAAYQQITDLIDRFQKIDAAIVASNAKAEITTSYGVFTVAGAISLRGRLRGMGVYEDEADFEGKLQRKLKNEYDERIRFCDIKNGQLQSTAENMRLSILGKDSKTKDEKPLGVVDTYVKENTTELVDPLEVQKKLSALEEKRSTLLRELDTQIKVSNATTFIEIM</sequence>
<name>A0ABV1HWV2_9FIRM</name>
<dbReference type="RefSeq" id="WP_117496752.1">
    <property type="nucleotide sequence ID" value="NZ_JBBMFC010000001.1"/>
</dbReference>